<dbReference type="PIRSF" id="PIRSF005690">
    <property type="entry name" value="GerBA"/>
    <property type="match status" value="1"/>
</dbReference>
<organism evidence="5 6">
    <name type="scientific">Scopulibacillus darangshiensis</name>
    <dbReference type="NCBI Taxonomy" id="442528"/>
    <lineage>
        <taxon>Bacteria</taxon>
        <taxon>Bacillati</taxon>
        <taxon>Bacillota</taxon>
        <taxon>Bacilli</taxon>
        <taxon>Bacillales</taxon>
        <taxon>Sporolactobacillaceae</taxon>
        <taxon>Scopulibacillus</taxon>
    </lineage>
</organism>
<dbReference type="GO" id="GO:0016020">
    <property type="term" value="C:membrane"/>
    <property type="evidence" value="ECO:0007669"/>
    <property type="project" value="InterPro"/>
</dbReference>
<feature type="transmembrane region" description="Helical" evidence="4">
    <location>
        <begin position="453"/>
        <end position="475"/>
    </location>
</feature>
<evidence type="ECO:0000256" key="4">
    <source>
        <dbReference type="SAM" id="Phobius"/>
    </source>
</evidence>
<dbReference type="AlphaFoldDB" id="A0A4R2NM54"/>
<keyword evidence="4" id="KW-0812">Transmembrane</keyword>
<accession>A0A4R2NM54</accession>
<feature type="region of interest" description="Disordered" evidence="3">
    <location>
        <begin position="513"/>
        <end position="533"/>
    </location>
</feature>
<dbReference type="InterPro" id="IPR050768">
    <property type="entry name" value="UPF0353/GerABKA_families"/>
</dbReference>
<proteinExistence type="inferred from homology"/>
<feature type="compositionally biased region" description="Basic and acidic residues" evidence="3">
    <location>
        <begin position="517"/>
        <end position="527"/>
    </location>
</feature>
<keyword evidence="4" id="KW-1133">Transmembrane helix</keyword>
<keyword evidence="2 4" id="KW-0472">Membrane</keyword>
<gene>
    <name evidence="5" type="ORF">EV207_13419</name>
</gene>
<evidence type="ECO:0000256" key="2">
    <source>
        <dbReference type="ARBA" id="ARBA00023136"/>
    </source>
</evidence>
<dbReference type="InterPro" id="IPR004995">
    <property type="entry name" value="Spore_Ger"/>
</dbReference>
<protein>
    <submittedName>
        <fullName evidence="5">Spore germination protein</fullName>
    </submittedName>
</protein>
<dbReference type="EMBL" id="SLXK01000034">
    <property type="protein sequence ID" value="TCP22677.1"/>
    <property type="molecule type" value="Genomic_DNA"/>
</dbReference>
<evidence type="ECO:0000313" key="5">
    <source>
        <dbReference type="EMBL" id="TCP22677.1"/>
    </source>
</evidence>
<name>A0A4R2NM54_9BACL</name>
<dbReference type="PANTHER" id="PTHR22550">
    <property type="entry name" value="SPORE GERMINATION PROTEIN"/>
    <property type="match status" value="1"/>
</dbReference>
<dbReference type="Proteomes" id="UP000295416">
    <property type="component" value="Unassembled WGS sequence"/>
</dbReference>
<comment type="caution">
    <text evidence="5">The sequence shown here is derived from an EMBL/GenBank/DDBJ whole genome shotgun (WGS) entry which is preliminary data.</text>
</comment>
<feature type="transmembrane region" description="Helical" evidence="4">
    <location>
        <begin position="392"/>
        <end position="413"/>
    </location>
</feature>
<reference evidence="5 6" key="1">
    <citation type="submission" date="2019-03" db="EMBL/GenBank/DDBJ databases">
        <title>Genomic Encyclopedia of Type Strains, Phase IV (KMG-IV): sequencing the most valuable type-strain genomes for metagenomic binning, comparative biology and taxonomic classification.</title>
        <authorList>
            <person name="Goeker M."/>
        </authorList>
    </citation>
    <scope>NUCLEOTIDE SEQUENCE [LARGE SCALE GENOMIC DNA]</scope>
    <source>
        <strain evidence="5 6">DSM 19377</strain>
    </source>
</reference>
<feature type="transmembrane region" description="Helical" evidence="4">
    <location>
        <begin position="325"/>
        <end position="347"/>
    </location>
</feature>
<comment type="similarity">
    <text evidence="1">Belongs to the GerABKA family.</text>
</comment>
<evidence type="ECO:0000256" key="3">
    <source>
        <dbReference type="SAM" id="MobiDB-lite"/>
    </source>
</evidence>
<dbReference type="PANTHER" id="PTHR22550:SF5">
    <property type="entry name" value="LEUCINE ZIPPER PROTEIN 4"/>
    <property type="match status" value="1"/>
</dbReference>
<keyword evidence="6" id="KW-1185">Reference proteome</keyword>
<dbReference type="Pfam" id="PF03323">
    <property type="entry name" value="GerA"/>
    <property type="match status" value="1"/>
</dbReference>
<dbReference type="GO" id="GO:0009847">
    <property type="term" value="P:spore germination"/>
    <property type="evidence" value="ECO:0007669"/>
    <property type="project" value="InterPro"/>
</dbReference>
<sequence length="533" mass="59776">MGYRKGKSMKEVRKQKVLREWEKKKMSAIKEEISKDLDVNIMLVNKILGGKEKSGDLIIRHFNIGANSEFKTAIVYMDGLVDNATIDNFILKTQMIETRGIDPERPITKDNLSEIIKRYSLTINEIAEIDNMQKVISAILYGDTVLFIDGSEKAFDLNTKGWEHRPVGEPHTENVIRGPKEAFTETLRVNTALMRIRLKDPDLRVKQLTVGERTNTYVALVYIEGVADQTLLEQVERRIKKIEIDGVLESGYIEQMIEDSHWSPFPTLQYTERTDKAVANVLEGKIVVIVDGTPFVLIAPSIFTQFYQSPEDYYERFWIGTFIRFIRLISLFIALFAPSLYIALSSFHPEMIPSELEITMAAGRSTVPFPAIVEAMLMEISIEILREAGVRLPGVIGPTIGIVGALVIGQAAVQAGLVSPIMVIIVALTTIGSFACPSYNASIAIRLLRFPMMISAALFGLYGMMLFTLLIILHLCSLKSFGVPYIAPISPSHLGDLKDILFRAPLQWMNRRPVTMKPEDDTREETRGGGNDG</sequence>
<feature type="transmembrane region" description="Helical" evidence="4">
    <location>
        <begin position="419"/>
        <end position="441"/>
    </location>
</feature>
<evidence type="ECO:0000313" key="6">
    <source>
        <dbReference type="Proteomes" id="UP000295416"/>
    </source>
</evidence>
<evidence type="ECO:0000256" key="1">
    <source>
        <dbReference type="ARBA" id="ARBA00005278"/>
    </source>
</evidence>
<dbReference type="RefSeq" id="WP_243647130.1">
    <property type="nucleotide sequence ID" value="NZ_SLXK01000034.1"/>
</dbReference>